<dbReference type="InParanoid" id="A0A7J7E313"/>
<dbReference type="AlphaFoldDB" id="A0A7J7E313"/>
<sequence>MSLSATTRAFLHKPIFKFLGFHGSKIRPLKPISFLHSPSSNLTLSTGFVSKNAVPKSMAELVKTSAFGSNSGDDCDRALDQEDLINGSSVFAAHGLESTVHGLLWNGKG</sequence>
<dbReference type="EMBL" id="JAAARO010000001">
    <property type="protein sequence ID" value="KAF5752995.1"/>
    <property type="molecule type" value="Genomic_DNA"/>
</dbReference>
<gene>
    <name evidence="1" type="ORF">HS088_TW01G00913</name>
</gene>
<accession>A0A7J7E313</accession>
<name>A0A7J7E313_TRIWF</name>
<evidence type="ECO:0000313" key="2">
    <source>
        <dbReference type="Proteomes" id="UP000593562"/>
    </source>
</evidence>
<comment type="caution">
    <text evidence="1">The sequence shown here is derived from an EMBL/GenBank/DDBJ whole genome shotgun (WGS) entry which is preliminary data.</text>
</comment>
<evidence type="ECO:0000313" key="1">
    <source>
        <dbReference type="EMBL" id="KAF5752995.1"/>
    </source>
</evidence>
<proteinExistence type="predicted"/>
<protein>
    <submittedName>
        <fullName evidence="1">Uncharacterized protein</fullName>
    </submittedName>
</protein>
<organism evidence="1 2">
    <name type="scientific">Tripterygium wilfordii</name>
    <name type="common">Thunder God vine</name>
    <dbReference type="NCBI Taxonomy" id="458696"/>
    <lineage>
        <taxon>Eukaryota</taxon>
        <taxon>Viridiplantae</taxon>
        <taxon>Streptophyta</taxon>
        <taxon>Embryophyta</taxon>
        <taxon>Tracheophyta</taxon>
        <taxon>Spermatophyta</taxon>
        <taxon>Magnoliopsida</taxon>
        <taxon>eudicotyledons</taxon>
        <taxon>Gunneridae</taxon>
        <taxon>Pentapetalae</taxon>
        <taxon>rosids</taxon>
        <taxon>fabids</taxon>
        <taxon>Celastrales</taxon>
        <taxon>Celastraceae</taxon>
        <taxon>Tripterygium</taxon>
    </lineage>
</organism>
<dbReference type="Proteomes" id="UP000593562">
    <property type="component" value="Unassembled WGS sequence"/>
</dbReference>
<keyword evidence="2" id="KW-1185">Reference proteome</keyword>
<reference evidence="1 2" key="1">
    <citation type="journal article" date="2020" name="Nat. Commun.">
        <title>Genome of Tripterygium wilfordii and identification of cytochrome P450 involved in triptolide biosynthesis.</title>
        <authorList>
            <person name="Tu L."/>
            <person name="Su P."/>
            <person name="Zhang Z."/>
            <person name="Gao L."/>
            <person name="Wang J."/>
            <person name="Hu T."/>
            <person name="Zhou J."/>
            <person name="Zhang Y."/>
            <person name="Zhao Y."/>
            <person name="Liu Y."/>
            <person name="Song Y."/>
            <person name="Tong Y."/>
            <person name="Lu Y."/>
            <person name="Yang J."/>
            <person name="Xu C."/>
            <person name="Jia M."/>
            <person name="Peters R.J."/>
            <person name="Huang L."/>
            <person name="Gao W."/>
        </authorList>
    </citation>
    <scope>NUCLEOTIDE SEQUENCE [LARGE SCALE GENOMIC DNA]</scope>
    <source>
        <strain evidence="2">cv. XIE 37</strain>
        <tissue evidence="1">Leaf</tissue>
    </source>
</reference>